<evidence type="ECO:0000256" key="10">
    <source>
        <dbReference type="ARBA" id="ARBA00023180"/>
    </source>
</evidence>
<keyword evidence="3" id="KW-0433">Leucine-rich repeat</keyword>
<dbReference type="Pfam" id="PF13855">
    <property type="entry name" value="LRR_8"/>
    <property type="match status" value="2"/>
</dbReference>
<dbReference type="PANTHER" id="PTHR24365">
    <property type="entry name" value="TOLL-LIKE RECEPTOR"/>
    <property type="match status" value="1"/>
</dbReference>
<keyword evidence="9" id="KW-0675">Receptor</keyword>
<evidence type="ECO:0000256" key="6">
    <source>
        <dbReference type="ARBA" id="ARBA00022737"/>
    </source>
</evidence>
<dbReference type="InterPro" id="IPR001611">
    <property type="entry name" value="Leu-rich_rpt"/>
</dbReference>
<dbReference type="RefSeq" id="XP_035825160.1">
    <property type="nucleotide sequence ID" value="XM_035969267.1"/>
</dbReference>
<keyword evidence="10" id="KW-0325">Glycoprotein</keyword>
<feature type="transmembrane region" description="Helical" evidence="11">
    <location>
        <begin position="753"/>
        <end position="775"/>
    </location>
</feature>
<dbReference type="Pfam" id="PF13306">
    <property type="entry name" value="LRR_5"/>
    <property type="match status" value="1"/>
</dbReference>
<evidence type="ECO:0000256" key="9">
    <source>
        <dbReference type="ARBA" id="ARBA00023170"/>
    </source>
</evidence>
<keyword evidence="7 11" id="KW-1133">Transmembrane helix</keyword>
<keyword evidence="8 11" id="KW-0472">Membrane</keyword>
<dbReference type="InterPro" id="IPR000157">
    <property type="entry name" value="TIR_dom"/>
</dbReference>
<dbReference type="InterPro" id="IPR026906">
    <property type="entry name" value="LRR_5"/>
</dbReference>
<dbReference type="SUPFAM" id="SSF52058">
    <property type="entry name" value="L domain-like"/>
    <property type="match status" value="2"/>
</dbReference>
<organism evidence="13 14">
    <name type="scientific">Aplysia californica</name>
    <name type="common">California sea hare</name>
    <dbReference type="NCBI Taxonomy" id="6500"/>
    <lineage>
        <taxon>Eukaryota</taxon>
        <taxon>Metazoa</taxon>
        <taxon>Spiralia</taxon>
        <taxon>Lophotrochozoa</taxon>
        <taxon>Mollusca</taxon>
        <taxon>Gastropoda</taxon>
        <taxon>Heterobranchia</taxon>
        <taxon>Euthyneura</taxon>
        <taxon>Tectipleura</taxon>
        <taxon>Aplysiida</taxon>
        <taxon>Aplysioidea</taxon>
        <taxon>Aplysiidae</taxon>
        <taxon>Aplysia</taxon>
    </lineage>
</organism>
<feature type="domain" description="TIR" evidence="12">
    <location>
        <begin position="801"/>
        <end position="940"/>
    </location>
</feature>
<evidence type="ECO:0000259" key="12">
    <source>
        <dbReference type="PROSITE" id="PS50104"/>
    </source>
</evidence>
<evidence type="ECO:0000256" key="4">
    <source>
        <dbReference type="ARBA" id="ARBA00022692"/>
    </source>
</evidence>
<sequence length="943" mass="106218">MAQGKHCSRRDCTESSLLQSCRLFCLLDTFAPAINGDVSRDDNGYVSRDVTGYVPRNVYGDMSRYVNGDESHDVNGDVLHDVNGDVSRDEQSHSSCVVFQEPEGAVVDCRSEALKEVPTHEIPQSAVKLYLDDNSIEALHDNCFGPLPHLKVLTISRNKLKLISGCAFCGLAGLEVLNLEKNQLDLNASMWENEPFRGLSQLTTLNLLDNESGFCQCEFHSRLLSGLHSLDILSLDTFNGNLTFGELFANMTSLDHLILSGGVSTLVNNSFQSLQSLGLKALSLNHLHKLHTTELDAFQHLPSLQSLTILDNDQGVEGTLRSLHPFRNRSMKTLYFNKIHISTFEKGRAKCSDSVVDAFKVEFLSQICVERFSLMNSGVTTVESNALRGSLWRKCVKFLDLTGNPLIGDRVSFLQVMGLKALRVFKISVTDRTTLKRSDNNSNKRSKEFRGSLKEGLRSYKPNSDKRLPVRAVHDPTTPMSLPSRFVPTDEMEGTVVRLRIPKTLIIFQVENVFHDGSSDTIFKRIIFYGGENLREMYFSGNDFFDFSGFIKGLRNVHVFDISFNDCSKMSRTIFQPFPKMKYLKMKGSKLDSMFMSRHSEQLFQPLTYLKYLDLSDNQLNHLAGGTFRDNSQLQTINLANNRFTAIPLDLTVLPNLTDLDLSGNSISQLDQKDMQSVEQHASMFMEFSLHLSGNILVCTCSSIQFLAWLQNTKVNLDRPMTYSCLTEDGTLTTTADFADIRALWRKCHGRPALLLSIILLCLMSLGFVITILCLKLKTQLKSFIYRIFVQNFVLHGPADYRHGVFIGYADADTRLACFTLRDFIQSRLGLSTYVMDINLLPASDMAESIVDAVSSSWRVVLIVTSDFLDRELWSYFTMTTAAYTVIPSNPGLIVVLLEETVHHRLPASLLRVLEEDSILSIPPSRRLSHEHMHRLRDLLQPA</sequence>
<keyword evidence="13" id="KW-1185">Reference proteome</keyword>
<evidence type="ECO:0000256" key="3">
    <source>
        <dbReference type="ARBA" id="ARBA00022614"/>
    </source>
</evidence>
<evidence type="ECO:0000256" key="1">
    <source>
        <dbReference type="ARBA" id="ARBA00004167"/>
    </source>
</evidence>
<evidence type="ECO:0000256" key="5">
    <source>
        <dbReference type="ARBA" id="ARBA00022729"/>
    </source>
</evidence>
<evidence type="ECO:0000256" key="2">
    <source>
        <dbReference type="ARBA" id="ARBA00009634"/>
    </source>
</evidence>
<evidence type="ECO:0000256" key="11">
    <source>
        <dbReference type="SAM" id="Phobius"/>
    </source>
</evidence>
<evidence type="ECO:0000313" key="13">
    <source>
        <dbReference type="Proteomes" id="UP000694888"/>
    </source>
</evidence>
<evidence type="ECO:0000256" key="8">
    <source>
        <dbReference type="ARBA" id="ARBA00023136"/>
    </source>
</evidence>
<accession>A0ABM1VRW8</accession>
<dbReference type="PROSITE" id="PS50104">
    <property type="entry name" value="TIR"/>
    <property type="match status" value="1"/>
</dbReference>
<gene>
    <name evidence="14" type="primary">LOC101847817</name>
</gene>
<dbReference type="Gene3D" id="3.40.50.10140">
    <property type="entry name" value="Toll/interleukin-1 receptor homology (TIR) domain"/>
    <property type="match status" value="1"/>
</dbReference>
<proteinExistence type="inferred from homology"/>
<dbReference type="InterPro" id="IPR032675">
    <property type="entry name" value="LRR_dom_sf"/>
</dbReference>
<protein>
    <submittedName>
        <fullName evidence="14">Toll-like receptor 4</fullName>
    </submittedName>
</protein>
<dbReference type="InterPro" id="IPR035897">
    <property type="entry name" value="Toll_tir_struct_dom_sf"/>
</dbReference>
<dbReference type="PRINTS" id="PR00019">
    <property type="entry name" value="LEURICHRPT"/>
</dbReference>
<dbReference type="GeneID" id="101847817"/>
<dbReference type="InterPro" id="IPR003591">
    <property type="entry name" value="Leu-rich_rpt_typical-subtyp"/>
</dbReference>
<keyword evidence="6" id="KW-0677">Repeat</keyword>
<comment type="similarity">
    <text evidence="2">Belongs to the Toll-like receptor family.</text>
</comment>
<dbReference type="Gene3D" id="3.80.10.10">
    <property type="entry name" value="Ribonuclease Inhibitor"/>
    <property type="match status" value="3"/>
</dbReference>
<dbReference type="SUPFAM" id="SSF52200">
    <property type="entry name" value="Toll/Interleukin receptor TIR domain"/>
    <property type="match status" value="1"/>
</dbReference>
<dbReference type="PANTHER" id="PTHR24365:SF541">
    <property type="entry name" value="PROTEIN TOLL-RELATED"/>
    <property type="match status" value="1"/>
</dbReference>
<evidence type="ECO:0000313" key="14">
    <source>
        <dbReference type="RefSeq" id="XP_035825160.1"/>
    </source>
</evidence>
<evidence type="ECO:0000256" key="7">
    <source>
        <dbReference type="ARBA" id="ARBA00022989"/>
    </source>
</evidence>
<name>A0ABM1VRW8_APLCA</name>
<comment type="subcellular location">
    <subcellularLocation>
        <location evidence="1">Membrane</location>
        <topology evidence="1">Single-pass membrane protein</topology>
    </subcellularLocation>
</comment>
<dbReference type="Proteomes" id="UP000694888">
    <property type="component" value="Unplaced"/>
</dbReference>
<keyword evidence="5" id="KW-0732">Signal</keyword>
<dbReference type="PROSITE" id="PS51450">
    <property type="entry name" value="LRR"/>
    <property type="match status" value="2"/>
</dbReference>
<reference evidence="14" key="1">
    <citation type="submission" date="2025-08" db="UniProtKB">
        <authorList>
            <consortium name="RefSeq"/>
        </authorList>
    </citation>
    <scope>IDENTIFICATION</scope>
</reference>
<keyword evidence="4 11" id="KW-0812">Transmembrane</keyword>
<dbReference type="SMART" id="SM00369">
    <property type="entry name" value="LRR_TYP"/>
    <property type="match status" value="6"/>
</dbReference>